<keyword evidence="4" id="KW-1185">Reference proteome</keyword>
<name>A0ABD1ZE55_9MARC</name>
<keyword evidence="2" id="KW-1133">Transmembrane helix</keyword>
<dbReference type="EMBL" id="JBHFFA010000002">
    <property type="protein sequence ID" value="KAL2645229.1"/>
    <property type="molecule type" value="Genomic_DNA"/>
</dbReference>
<keyword evidence="2" id="KW-0812">Transmembrane</keyword>
<comment type="caution">
    <text evidence="3">The sequence shown here is derived from an EMBL/GenBank/DDBJ whole genome shotgun (WGS) entry which is preliminary data.</text>
</comment>
<evidence type="ECO:0000313" key="3">
    <source>
        <dbReference type="EMBL" id="KAL2645229.1"/>
    </source>
</evidence>
<feature type="region of interest" description="Disordered" evidence="1">
    <location>
        <begin position="15"/>
        <end position="37"/>
    </location>
</feature>
<reference evidence="3 4" key="1">
    <citation type="submission" date="2024-09" db="EMBL/GenBank/DDBJ databases">
        <title>Chromosome-scale assembly of Riccia fluitans.</title>
        <authorList>
            <person name="Paukszto L."/>
            <person name="Sawicki J."/>
            <person name="Karawczyk K."/>
            <person name="Piernik-Szablinska J."/>
            <person name="Szczecinska M."/>
            <person name="Mazdziarz M."/>
        </authorList>
    </citation>
    <scope>NUCLEOTIDE SEQUENCE [LARGE SCALE GENOMIC DNA]</scope>
    <source>
        <strain evidence="3">Rf_01</strain>
        <tissue evidence="3">Aerial parts of the thallus</tissue>
    </source>
</reference>
<organism evidence="3 4">
    <name type="scientific">Riccia fluitans</name>
    <dbReference type="NCBI Taxonomy" id="41844"/>
    <lineage>
        <taxon>Eukaryota</taxon>
        <taxon>Viridiplantae</taxon>
        <taxon>Streptophyta</taxon>
        <taxon>Embryophyta</taxon>
        <taxon>Marchantiophyta</taxon>
        <taxon>Marchantiopsida</taxon>
        <taxon>Marchantiidae</taxon>
        <taxon>Marchantiales</taxon>
        <taxon>Ricciaceae</taxon>
        <taxon>Riccia</taxon>
    </lineage>
</organism>
<evidence type="ECO:0000256" key="2">
    <source>
        <dbReference type="SAM" id="Phobius"/>
    </source>
</evidence>
<proteinExistence type="predicted"/>
<dbReference type="AlphaFoldDB" id="A0ABD1ZE55"/>
<gene>
    <name evidence="3" type="ORF">R1flu_012816</name>
</gene>
<sequence length="642" mass="72435">MSTFDAEERGIVPFTGNVQRSDDPIHSDLQSEPGNKAKSPLQGIIQFWNIFDSSPQPAPWRAHLGFFLTFIYLVGVVVIIVLYFRDFASEGRPTTVDIKYVSPDNLPFMNEYICQCELPPSIQDVDEFENRNKTRLVFNRCYNEGELRSLDVLQYGDLVPVEEILQDIDRNSIYNRRFNDQYILRWESYELSVNGTESELFTSSPLADLRSKLKGLGFVGDRDGFISLNALVDQAFFTVPQGFIRAEVTYNCTCDMCKDLWTKYSFWNESSVEDNDRGWAYCYNSSGDSCSGSCRFYPTHNEPWGIAMFNFANELQDYIPSGDRENTIFTFYPTVYYAKRSIALPGTEYNLNFLEVKRSAVEDVLGPVPECAVFDKTSVVNLCNGTSICEAARVYTPDSTTLESVELACMNDPTEETFAINQTQCQEMVDRFGMITHLDFDKGGGSKPDVNVCEAFSCKKVPAAGVYWANFLFPGGDIALSRMIEEPSLETSYIPALCFNNYKDVLLQKNEKNEIQWIHDMDCTTLGKSASQPTGSQACWPSGNIKFLNATRNDEWSKYNFSSEDIDSGKTMFACYRFSKKSYSSYMYNSFGIVAGIIGSWLLLLSCVFWIATKVFPSRSSEVASGSFPPSANGVQLTKLQG</sequence>
<keyword evidence="2" id="KW-0472">Membrane</keyword>
<feature type="transmembrane region" description="Helical" evidence="2">
    <location>
        <begin position="586"/>
        <end position="612"/>
    </location>
</feature>
<evidence type="ECO:0000256" key="1">
    <source>
        <dbReference type="SAM" id="MobiDB-lite"/>
    </source>
</evidence>
<protein>
    <submittedName>
        <fullName evidence="3">Uncharacterized protein</fullName>
    </submittedName>
</protein>
<feature type="transmembrane region" description="Helical" evidence="2">
    <location>
        <begin position="64"/>
        <end position="84"/>
    </location>
</feature>
<accession>A0ABD1ZE55</accession>
<dbReference type="Proteomes" id="UP001605036">
    <property type="component" value="Unassembled WGS sequence"/>
</dbReference>
<evidence type="ECO:0000313" key="4">
    <source>
        <dbReference type="Proteomes" id="UP001605036"/>
    </source>
</evidence>